<feature type="repeat" description="PPR" evidence="3">
    <location>
        <begin position="421"/>
        <end position="455"/>
    </location>
</feature>
<reference evidence="4 5" key="1">
    <citation type="submission" date="2021-07" db="EMBL/GenBank/DDBJ databases">
        <title>The Aristolochia fimbriata genome: insights into angiosperm evolution, floral development and chemical biosynthesis.</title>
        <authorList>
            <person name="Jiao Y."/>
        </authorList>
    </citation>
    <scope>NUCLEOTIDE SEQUENCE [LARGE SCALE GENOMIC DNA]</scope>
    <source>
        <strain evidence="4">IBCAS-2021</strain>
        <tissue evidence="4">Leaf</tissue>
    </source>
</reference>
<dbReference type="NCBIfam" id="TIGR00756">
    <property type="entry name" value="PPR"/>
    <property type="match status" value="8"/>
</dbReference>
<evidence type="ECO:0000256" key="3">
    <source>
        <dbReference type="PROSITE-ProRule" id="PRU00708"/>
    </source>
</evidence>
<dbReference type="InterPro" id="IPR011990">
    <property type="entry name" value="TPR-like_helical_dom_sf"/>
</dbReference>
<accession>A0AAV7ENE3</accession>
<keyword evidence="2" id="KW-0677">Repeat</keyword>
<feature type="repeat" description="PPR" evidence="3">
    <location>
        <begin position="246"/>
        <end position="280"/>
    </location>
</feature>
<feature type="repeat" description="PPR" evidence="3">
    <location>
        <begin position="211"/>
        <end position="245"/>
    </location>
</feature>
<feature type="repeat" description="PPR" evidence="3">
    <location>
        <begin position="386"/>
        <end position="420"/>
    </location>
</feature>
<comment type="caution">
    <text evidence="4">The sequence shown here is derived from an EMBL/GenBank/DDBJ whole genome shotgun (WGS) entry which is preliminary data.</text>
</comment>
<dbReference type="SUPFAM" id="SSF81901">
    <property type="entry name" value="HCP-like"/>
    <property type="match status" value="1"/>
</dbReference>
<comment type="similarity">
    <text evidence="1">Belongs to the PPR family. P subfamily.</text>
</comment>
<feature type="repeat" description="PPR" evidence="3">
    <location>
        <begin position="316"/>
        <end position="350"/>
    </location>
</feature>
<sequence length="566" mass="64320">MGRFHFSTSSISLRRTKWHKSPYTSKWQQNFNEKQALETLEKILVEENPQNHLLSALTGTFHSYGCRPIVLAYSLVINYIAQKSLFNQLPPLLDHIENSDTFEPPERIFVDLIRNFGEANMVKEAYDLFFKMPKFRCSPSIISLNMLLSTLSKKKDGLVLVHEVLKRTPEMNIRLETSSFHILIKGLCQIGKVKSSIEILNLMQDHDCVPDAEVYSIIFSSLCKYASSSEVKDFLDEMGKAGFSPNEYQYYSLINLFVKDGRSMDALELLNRMKLEGIKPNVYCYTSILDGLISISDFERVDFLFDEMLVLGIVPDVVTYTVYINGLCKQGNFEGGIKMLACMEELGCKPNVFTYNTLMAGYTKDGNLNKASNLFKKMCSKGVEGNLHTHRILIDGFLSIGEFREAYVLLKQSLNKGHVPQPSSFDTMICGLCEMGSYSEAFEVLEIMIDRSLAPNARTWETLLSKNIIVLRKRWAKMGQIINILYLVHNPVRDSVHIDFSGATEFAYDYRNRSQADNLDRSTHLFLVGVEVTLSNLEGNTVSEREKDCFSSSASLLTQRHALHAL</sequence>
<evidence type="ECO:0008006" key="6">
    <source>
        <dbReference type="Google" id="ProtNLM"/>
    </source>
</evidence>
<protein>
    <recommendedName>
        <fullName evidence="6">Pentatricopeptide repeat-containing protein</fullName>
    </recommendedName>
</protein>
<dbReference type="InterPro" id="IPR002885">
    <property type="entry name" value="PPR_rpt"/>
</dbReference>
<evidence type="ECO:0000313" key="4">
    <source>
        <dbReference type="EMBL" id="KAG9449411.1"/>
    </source>
</evidence>
<feature type="repeat" description="PPR" evidence="3">
    <location>
        <begin position="281"/>
        <end position="315"/>
    </location>
</feature>
<proteinExistence type="inferred from homology"/>
<dbReference type="PANTHER" id="PTHR46128">
    <property type="entry name" value="MITOCHONDRIAL GROUP I INTRON SPLICING FACTOR CCM1"/>
    <property type="match status" value="1"/>
</dbReference>
<dbReference type="PROSITE" id="PS51375">
    <property type="entry name" value="PPR"/>
    <property type="match status" value="8"/>
</dbReference>
<evidence type="ECO:0000256" key="1">
    <source>
        <dbReference type="ARBA" id="ARBA00007626"/>
    </source>
</evidence>
<dbReference type="PANTHER" id="PTHR46128:SF343">
    <property type="entry name" value="PENTACOTRIPEPTIDE-REPEAT REGION OF PRORP DOMAIN-CONTAINING PROTEIN"/>
    <property type="match status" value="1"/>
</dbReference>
<dbReference type="Gene3D" id="1.25.40.10">
    <property type="entry name" value="Tetratricopeptide repeat domain"/>
    <property type="match status" value="5"/>
</dbReference>
<dbReference type="Pfam" id="PF12854">
    <property type="entry name" value="PPR_1"/>
    <property type="match status" value="1"/>
</dbReference>
<gene>
    <name evidence="4" type="ORF">H6P81_009376</name>
</gene>
<dbReference type="Pfam" id="PF13041">
    <property type="entry name" value="PPR_2"/>
    <property type="match status" value="4"/>
</dbReference>
<dbReference type="AlphaFoldDB" id="A0AAV7ENE3"/>
<dbReference type="EMBL" id="JAINDJ010000004">
    <property type="protein sequence ID" value="KAG9449411.1"/>
    <property type="molecule type" value="Genomic_DNA"/>
</dbReference>
<name>A0AAV7ENE3_ARIFI</name>
<keyword evidence="5" id="KW-1185">Reference proteome</keyword>
<evidence type="ECO:0000313" key="5">
    <source>
        <dbReference type="Proteomes" id="UP000825729"/>
    </source>
</evidence>
<evidence type="ECO:0000256" key="2">
    <source>
        <dbReference type="ARBA" id="ARBA00022737"/>
    </source>
</evidence>
<dbReference type="InterPro" id="IPR050872">
    <property type="entry name" value="PPR_P_subfamily"/>
</dbReference>
<dbReference type="Proteomes" id="UP000825729">
    <property type="component" value="Unassembled WGS sequence"/>
</dbReference>
<feature type="repeat" description="PPR" evidence="3">
    <location>
        <begin position="351"/>
        <end position="385"/>
    </location>
</feature>
<dbReference type="Pfam" id="PF01535">
    <property type="entry name" value="PPR"/>
    <property type="match status" value="1"/>
</dbReference>
<organism evidence="4 5">
    <name type="scientific">Aristolochia fimbriata</name>
    <name type="common">White veined hardy Dutchman's pipe vine</name>
    <dbReference type="NCBI Taxonomy" id="158543"/>
    <lineage>
        <taxon>Eukaryota</taxon>
        <taxon>Viridiplantae</taxon>
        <taxon>Streptophyta</taxon>
        <taxon>Embryophyta</taxon>
        <taxon>Tracheophyta</taxon>
        <taxon>Spermatophyta</taxon>
        <taxon>Magnoliopsida</taxon>
        <taxon>Magnoliidae</taxon>
        <taxon>Piperales</taxon>
        <taxon>Aristolochiaceae</taxon>
        <taxon>Aristolochia</taxon>
    </lineage>
</organism>
<feature type="repeat" description="PPR" evidence="3">
    <location>
        <begin position="176"/>
        <end position="210"/>
    </location>
</feature>